<evidence type="ECO:0000256" key="6">
    <source>
        <dbReference type="RuleBase" id="RU000320"/>
    </source>
</evidence>
<organism evidence="8 9">
    <name type="scientific">Ornithinimicrobium faecis</name>
    <dbReference type="NCBI Taxonomy" id="2934158"/>
    <lineage>
        <taxon>Bacteria</taxon>
        <taxon>Bacillati</taxon>
        <taxon>Actinomycetota</taxon>
        <taxon>Actinomycetes</taxon>
        <taxon>Micrococcales</taxon>
        <taxon>Ornithinimicrobiaceae</taxon>
        <taxon>Ornithinimicrobium</taxon>
    </lineage>
</organism>
<accession>A0ABY4YVR7</accession>
<feature type="transmembrane region" description="Helical" evidence="5">
    <location>
        <begin position="187"/>
        <end position="211"/>
    </location>
</feature>
<dbReference type="EMBL" id="CP099489">
    <property type="protein sequence ID" value="USQ80828.1"/>
    <property type="molecule type" value="Genomic_DNA"/>
</dbReference>
<dbReference type="HAMAP" id="MF_00445">
    <property type="entry name" value="NDH1_NuoN_1"/>
    <property type="match status" value="1"/>
</dbReference>
<dbReference type="EC" id="7.1.1.-" evidence="5"/>
<keyword evidence="2 5" id="KW-0812">Transmembrane</keyword>
<keyword evidence="5" id="KW-1003">Cell membrane</keyword>
<dbReference type="Proteomes" id="UP001056455">
    <property type="component" value="Chromosome"/>
</dbReference>
<dbReference type="RefSeq" id="WP_252594216.1">
    <property type="nucleotide sequence ID" value="NZ_CP099489.1"/>
</dbReference>
<feature type="transmembrane region" description="Helical" evidence="5">
    <location>
        <begin position="134"/>
        <end position="151"/>
    </location>
</feature>
<feature type="transmembrane region" description="Helical" evidence="5">
    <location>
        <begin position="327"/>
        <end position="346"/>
    </location>
</feature>
<feature type="transmembrane region" description="Helical" evidence="5">
    <location>
        <begin position="468"/>
        <end position="493"/>
    </location>
</feature>
<proteinExistence type="inferred from homology"/>
<keyword evidence="9" id="KW-1185">Reference proteome</keyword>
<feature type="transmembrane region" description="Helical" evidence="5">
    <location>
        <begin position="434"/>
        <end position="456"/>
    </location>
</feature>
<feature type="transmembrane region" description="Helical" evidence="5">
    <location>
        <begin position="157"/>
        <end position="175"/>
    </location>
</feature>
<evidence type="ECO:0000256" key="2">
    <source>
        <dbReference type="ARBA" id="ARBA00022692"/>
    </source>
</evidence>
<dbReference type="NCBIfam" id="NF004441">
    <property type="entry name" value="PRK05777.1-4"/>
    <property type="match status" value="1"/>
</dbReference>
<protein>
    <recommendedName>
        <fullName evidence="5">NADH-quinone oxidoreductase subunit N</fullName>
        <ecNumber evidence="5">7.1.1.-</ecNumber>
    </recommendedName>
    <alternativeName>
        <fullName evidence="5">NADH dehydrogenase I subunit N</fullName>
    </alternativeName>
    <alternativeName>
        <fullName evidence="5">NDH-1 subunit N</fullName>
    </alternativeName>
</protein>
<comment type="catalytic activity">
    <reaction evidence="5">
        <text>a quinone + NADH + 5 H(+)(in) = a quinol + NAD(+) + 4 H(+)(out)</text>
        <dbReference type="Rhea" id="RHEA:57888"/>
        <dbReference type="ChEBI" id="CHEBI:15378"/>
        <dbReference type="ChEBI" id="CHEBI:24646"/>
        <dbReference type="ChEBI" id="CHEBI:57540"/>
        <dbReference type="ChEBI" id="CHEBI:57945"/>
        <dbReference type="ChEBI" id="CHEBI:132124"/>
    </reaction>
</comment>
<evidence type="ECO:0000256" key="1">
    <source>
        <dbReference type="ARBA" id="ARBA00004127"/>
    </source>
</evidence>
<comment type="similarity">
    <text evidence="5">Belongs to the complex I subunit 2 family.</text>
</comment>
<feature type="domain" description="NADH:quinone oxidoreductase/Mrp antiporter transmembrane" evidence="7">
    <location>
        <begin position="151"/>
        <end position="447"/>
    </location>
</feature>
<keyword evidence="5" id="KW-0874">Quinone</keyword>
<sequence length="509" mass="53447">MFVAPEIDYLALLPLIVVFAGGLIGCLLEGFLKRQQRVSAQLWLTIGTLVVALVTLIWVARDNQGITAAGAVTVDGPTLMIQGLLLVLSILGVLVMSERLGGTTPDAFTQSGVSVPGSAEEADAVRLGGTTTEIYPLTLLAIGGMMLFPAANDLILMFIALEILSLPLYILSGLARRRRLLSQEAALKYFLLGAFSSAFFLFGAVLLYGYSGSMRLDVIAEAIGTQTGMDGLLIPGILLLATGLLFKVGAVPFHSWTPDVYQGAPTPVTGFMAACTKVAAFGAMLRLFYVGVEAARLDWQPILAVVAAITMVVGAVVSIVQTDIKRILAYSSIAHAGFILTGLLAMEQVGASSTMFYLAAYGFMTVPAFALVALVRSAGSEATHVNQWSGLGKRSPWMAAAFSFLLLAFAGIPLTSGFTGKFAVFAAAIANDYAWLAVIGVLASAVTAYIYFKVIVTLYFGETRTDTVVVTPSALTTFAVVCGVLVTLGLGVAPAPVLDLAANAAQFLR</sequence>
<comment type="subcellular location">
    <subcellularLocation>
        <location evidence="5">Cell membrane</location>
        <topology evidence="5">Multi-pass membrane protein</topology>
    </subcellularLocation>
    <subcellularLocation>
        <location evidence="1">Endomembrane system</location>
        <topology evidence="1">Multi-pass membrane protein</topology>
    </subcellularLocation>
    <subcellularLocation>
        <location evidence="6">Membrane</location>
        <topology evidence="6">Multi-pass membrane protein</topology>
    </subcellularLocation>
</comment>
<evidence type="ECO:0000313" key="8">
    <source>
        <dbReference type="EMBL" id="USQ80828.1"/>
    </source>
</evidence>
<comment type="function">
    <text evidence="5">NDH-1 shuttles electrons from NADH, via FMN and iron-sulfur (Fe-S) centers, to quinones in the respiratory chain. The immediate electron acceptor for the enzyme in this species is believed to be a menaquinone. Couples the redox reaction to proton translocation (for every two electrons transferred, four hydrogen ions are translocated across the cytoplasmic membrane), and thus conserves the redox energy in a proton gradient.</text>
</comment>
<dbReference type="InterPro" id="IPR010096">
    <property type="entry name" value="NADH-Q_OxRdtase_suN/2"/>
</dbReference>
<evidence type="ECO:0000313" key="9">
    <source>
        <dbReference type="Proteomes" id="UP001056455"/>
    </source>
</evidence>
<keyword evidence="5" id="KW-0813">Transport</keyword>
<dbReference type="PANTHER" id="PTHR22773">
    <property type="entry name" value="NADH DEHYDROGENASE"/>
    <property type="match status" value="1"/>
</dbReference>
<feature type="transmembrane region" description="Helical" evidence="5">
    <location>
        <begin position="231"/>
        <end position="256"/>
    </location>
</feature>
<dbReference type="GO" id="GO:0016491">
    <property type="term" value="F:oxidoreductase activity"/>
    <property type="evidence" value="ECO:0007669"/>
    <property type="project" value="UniProtKB-KW"/>
</dbReference>
<feature type="transmembrane region" description="Helical" evidence="5">
    <location>
        <begin position="79"/>
        <end position="96"/>
    </location>
</feature>
<dbReference type="NCBIfam" id="TIGR01770">
    <property type="entry name" value="NDH_I_N"/>
    <property type="match status" value="1"/>
</dbReference>
<name>A0ABY4YVR7_9MICO</name>
<evidence type="ECO:0000256" key="5">
    <source>
        <dbReference type="HAMAP-Rule" id="MF_00445"/>
    </source>
</evidence>
<feature type="transmembrane region" description="Helical" evidence="5">
    <location>
        <begin position="268"/>
        <end position="289"/>
    </location>
</feature>
<keyword evidence="4 5" id="KW-0472">Membrane</keyword>
<gene>
    <name evidence="5 8" type="primary">nuoN</name>
    <name evidence="8" type="ORF">NF556_04005</name>
</gene>
<feature type="transmembrane region" description="Helical" evidence="5">
    <location>
        <begin position="42"/>
        <end position="59"/>
    </location>
</feature>
<dbReference type="InterPro" id="IPR001750">
    <property type="entry name" value="ND/Mrp_TM"/>
</dbReference>
<evidence type="ECO:0000259" key="7">
    <source>
        <dbReference type="Pfam" id="PF00361"/>
    </source>
</evidence>
<feature type="transmembrane region" description="Helical" evidence="5">
    <location>
        <begin position="301"/>
        <end position="320"/>
    </location>
</feature>
<evidence type="ECO:0000256" key="3">
    <source>
        <dbReference type="ARBA" id="ARBA00022989"/>
    </source>
</evidence>
<dbReference type="Pfam" id="PF00361">
    <property type="entry name" value="Proton_antipo_M"/>
    <property type="match status" value="1"/>
</dbReference>
<feature type="transmembrane region" description="Helical" evidence="5">
    <location>
        <begin position="12"/>
        <end position="30"/>
    </location>
</feature>
<keyword evidence="5" id="KW-0520">NAD</keyword>
<evidence type="ECO:0000256" key="4">
    <source>
        <dbReference type="ARBA" id="ARBA00023136"/>
    </source>
</evidence>
<comment type="subunit">
    <text evidence="5">NDH-1 is composed of 14 different subunits. Subunits NuoA, H, J, K, L, M, N constitute the membrane sector of the complex.</text>
</comment>
<keyword evidence="8" id="KW-0560">Oxidoreductase</keyword>
<feature type="transmembrane region" description="Helical" evidence="5">
    <location>
        <begin position="358"/>
        <end position="375"/>
    </location>
</feature>
<keyword evidence="5" id="KW-1278">Translocase</keyword>
<keyword evidence="3 5" id="KW-1133">Transmembrane helix</keyword>
<reference evidence="8" key="1">
    <citation type="submission" date="2022-06" db="EMBL/GenBank/DDBJ databases">
        <title>Ornithinimicrobium HY1793.</title>
        <authorList>
            <person name="Huang Y."/>
        </authorList>
    </citation>
    <scope>NUCLEOTIDE SEQUENCE</scope>
    <source>
        <strain evidence="8">HY1793</strain>
    </source>
</reference>
<feature type="transmembrane region" description="Helical" evidence="5">
    <location>
        <begin position="396"/>
        <end position="414"/>
    </location>
</feature>